<evidence type="ECO:0000256" key="4">
    <source>
        <dbReference type="ARBA" id="ARBA00022636"/>
    </source>
</evidence>
<dbReference type="EMBL" id="CP081864">
    <property type="protein sequence ID" value="QZN95586.1"/>
    <property type="molecule type" value="Genomic_DNA"/>
</dbReference>
<name>A0ABX9ANF4_9ENTR</name>
<comment type="catalytic activity">
    <reaction evidence="9">
        <text>3',3'-c-di-GMP + H2O = 5'-phosphoguanylyl(3'-&gt;5')guanosine + H(+)</text>
        <dbReference type="Rhea" id="RHEA:24902"/>
        <dbReference type="ChEBI" id="CHEBI:15377"/>
        <dbReference type="ChEBI" id="CHEBI:15378"/>
        <dbReference type="ChEBI" id="CHEBI:58754"/>
        <dbReference type="ChEBI" id="CHEBI:58805"/>
        <dbReference type="EC" id="3.1.4.52"/>
    </reaction>
</comment>
<dbReference type="Proteomes" id="UP000825886">
    <property type="component" value="Chromosome"/>
</dbReference>
<feature type="domain" description="EAL" evidence="11">
    <location>
        <begin position="309"/>
        <end position="561"/>
    </location>
</feature>
<dbReference type="SMART" id="SM00052">
    <property type="entry name" value="EAL"/>
    <property type="match status" value="1"/>
</dbReference>
<keyword evidence="3" id="KW-1003">Cell membrane</keyword>
<dbReference type="InterPro" id="IPR024744">
    <property type="entry name" value="CSS-motif_dom"/>
</dbReference>
<sequence length="588" mass="66575">MSLHKSVIRVSECSQRTCNLTHEGYIHHDRQSHIYVVPRSSDVSPQHKRAQQRGRWLILCAGVFPLLLVLLFTFVESRQIVQRDLQSTANLALDQAESITTRAWSLLETLQPLQGKLCEDIRDDLQRLSAQFAYFRAIGLTYDKSIYCSSLFSHNALDISDVIMMPLPAKLPPAWSLSVDQIKDADISPTLIFIRTPDDGWGAFGLVDAQYLVTLMNAVNKLRGFQLNIRVGDGDLIHPSATTVPHQPEWLSGVEYHITSERFPIVVSITAPATEMGKAWQFAFLTLLPLTLVLSALFILAALYWQKRKLSFQDELRRGITNNEFSVYYQPVYGTAAQRCTGAEALLRWRRADGQWIRPDVFIAAAEAENMIIPLTRHLLKLVEEDVASWHIEPNFHLGLNVSAEHLQDSEFIADIRQFAANVAAHRFLITLELTERSLISEGPEVAQRLQQLRQEGIHVAIDDFGTGHCSLSYLQSFPLDYLKIDQGFVRTISSQEEETPILDTIISLAHRLNLKIVAEGVETARQLHYLTQHDVGYIQGFLYAKPMDNENFTVWQHYHAKRQLTPVDEHAMADSLEGKETPKSSSA</sequence>
<dbReference type="InterPro" id="IPR035919">
    <property type="entry name" value="EAL_sf"/>
</dbReference>
<evidence type="ECO:0000313" key="12">
    <source>
        <dbReference type="EMBL" id="QZN95586.1"/>
    </source>
</evidence>
<dbReference type="InterPro" id="IPR001633">
    <property type="entry name" value="EAL_dom"/>
</dbReference>
<dbReference type="PANTHER" id="PTHR33121">
    <property type="entry name" value="CYCLIC DI-GMP PHOSPHODIESTERASE PDEF"/>
    <property type="match status" value="1"/>
</dbReference>
<organism evidence="12 13">
    <name type="scientific">Symbiopectobacterium purcellii</name>
    <dbReference type="NCBI Taxonomy" id="2871826"/>
    <lineage>
        <taxon>Bacteria</taxon>
        <taxon>Pseudomonadati</taxon>
        <taxon>Pseudomonadota</taxon>
        <taxon>Gammaproteobacteria</taxon>
        <taxon>Enterobacterales</taxon>
        <taxon>Enterobacteriaceae</taxon>
    </lineage>
</organism>
<protein>
    <recommendedName>
        <fullName evidence="2">cyclic-guanylate-specific phosphodiesterase</fullName>
        <ecNumber evidence="2">3.1.4.52</ecNumber>
    </recommendedName>
</protein>
<keyword evidence="4" id="KW-0973">c-di-GMP</keyword>
<dbReference type="CDD" id="cd01948">
    <property type="entry name" value="EAL"/>
    <property type="match status" value="1"/>
</dbReference>
<feature type="transmembrane region" description="Helical" evidence="10">
    <location>
        <begin position="56"/>
        <end position="75"/>
    </location>
</feature>
<evidence type="ECO:0000256" key="2">
    <source>
        <dbReference type="ARBA" id="ARBA00012282"/>
    </source>
</evidence>
<keyword evidence="7 10" id="KW-1133">Transmembrane helix</keyword>
<keyword evidence="5 10" id="KW-0812">Transmembrane</keyword>
<dbReference type="PROSITE" id="PS50883">
    <property type="entry name" value="EAL"/>
    <property type="match status" value="1"/>
</dbReference>
<keyword evidence="8 10" id="KW-0472">Membrane</keyword>
<evidence type="ECO:0000256" key="7">
    <source>
        <dbReference type="ARBA" id="ARBA00022989"/>
    </source>
</evidence>
<evidence type="ECO:0000256" key="9">
    <source>
        <dbReference type="ARBA" id="ARBA00034290"/>
    </source>
</evidence>
<evidence type="ECO:0000256" key="8">
    <source>
        <dbReference type="ARBA" id="ARBA00023136"/>
    </source>
</evidence>
<dbReference type="Pfam" id="PF00563">
    <property type="entry name" value="EAL"/>
    <property type="match status" value="1"/>
</dbReference>
<dbReference type="InterPro" id="IPR050706">
    <property type="entry name" value="Cyclic-di-GMP_PDE-like"/>
</dbReference>
<dbReference type="Pfam" id="PF12792">
    <property type="entry name" value="CSS-motif"/>
    <property type="match status" value="1"/>
</dbReference>
<evidence type="ECO:0000313" key="13">
    <source>
        <dbReference type="Proteomes" id="UP000825886"/>
    </source>
</evidence>
<evidence type="ECO:0000256" key="1">
    <source>
        <dbReference type="ARBA" id="ARBA00004651"/>
    </source>
</evidence>
<comment type="subcellular location">
    <subcellularLocation>
        <location evidence="1">Cell membrane</location>
        <topology evidence="1">Multi-pass membrane protein</topology>
    </subcellularLocation>
</comment>
<evidence type="ECO:0000256" key="5">
    <source>
        <dbReference type="ARBA" id="ARBA00022692"/>
    </source>
</evidence>
<evidence type="ECO:0000256" key="3">
    <source>
        <dbReference type="ARBA" id="ARBA00022475"/>
    </source>
</evidence>
<evidence type="ECO:0000256" key="6">
    <source>
        <dbReference type="ARBA" id="ARBA00022801"/>
    </source>
</evidence>
<dbReference type="Gene3D" id="3.20.20.450">
    <property type="entry name" value="EAL domain"/>
    <property type="match status" value="1"/>
</dbReference>
<keyword evidence="6" id="KW-0378">Hydrolase</keyword>
<evidence type="ECO:0000256" key="10">
    <source>
        <dbReference type="SAM" id="Phobius"/>
    </source>
</evidence>
<dbReference type="EC" id="3.1.4.52" evidence="2"/>
<accession>A0ABX9ANF4</accession>
<gene>
    <name evidence="12" type="ORF">K6K13_20900</name>
</gene>
<proteinExistence type="predicted"/>
<dbReference type="PANTHER" id="PTHR33121:SF81">
    <property type="entry name" value="CYCLIC DI-GMP PHOSPHODIESTERASE PDEB-RELATED"/>
    <property type="match status" value="1"/>
</dbReference>
<dbReference type="SUPFAM" id="SSF141868">
    <property type="entry name" value="EAL domain-like"/>
    <property type="match status" value="1"/>
</dbReference>
<evidence type="ECO:0000259" key="11">
    <source>
        <dbReference type="PROSITE" id="PS50883"/>
    </source>
</evidence>
<keyword evidence="13" id="KW-1185">Reference proteome</keyword>
<feature type="transmembrane region" description="Helical" evidence="10">
    <location>
        <begin position="282"/>
        <end position="305"/>
    </location>
</feature>
<reference evidence="12 13" key="1">
    <citation type="submission" date="2021-08" db="EMBL/GenBank/DDBJ databases">
        <title>Culture and genomic analysis of Symbiopectobacterium purcellii sp. nov. gen. nov., isolated from the leafhopper Empoasca decipiens.</title>
        <authorList>
            <person name="Nadal-Jimenez P."/>
            <person name="Siozios S."/>
            <person name="Halliday N."/>
            <person name="Camara M."/>
            <person name="Hurst G.D.D."/>
        </authorList>
    </citation>
    <scope>NUCLEOTIDE SEQUENCE [LARGE SCALE GENOMIC DNA]</scope>
    <source>
        <strain evidence="12 13">SyEd1</strain>
    </source>
</reference>